<proteinExistence type="predicted"/>
<protein>
    <submittedName>
        <fullName evidence="2">Phytanoyl-CoA dioxygenase family protein</fullName>
    </submittedName>
</protein>
<dbReference type="PANTHER" id="PTHR20883">
    <property type="entry name" value="PHYTANOYL-COA DIOXYGENASE DOMAIN CONTAINING 1"/>
    <property type="match status" value="1"/>
</dbReference>
<dbReference type="Pfam" id="PF05721">
    <property type="entry name" value="PhyH"/>
    <property type="match status" value="1"/>
</dbReference>
<accession>A0ABU5DNA2</accession>
<evidence type="ECO:0000256" key="1">
    <source>
        <dbReference type="ARBA" id="ARBA00001954"/>
    </source>
</evidence>
<gene>
    <name evidence="2" type="ORF">SNE35_24110</name>
</gene>
<dbReference type="SUPFAM" id="SSF51197">
    <property type="entry name" value="Clavaminate synthase-like"/>
    <property type="match status" value="1"/>
</dbReference>
<keyword evidence="2" id="KW-0223">Dioxygenase</keyword>
<dbReference type="RefSeq" id="WP_320425571.1">
    <property type="nucleotide sequence ID" value="NZ_JAXCLA010000008.1"/>
</dbReference>
<dbReference type="EMBL" id="JAXCLA010000008">
    <property type="protein sequence ID" value="MDY0747609.1"/>
    <property type="molecule type" value="Genomic_DNA"/>
</dbReference>
<dbReference type="Proteomes" id="UP001285263">
    <property type="component" value="Unassembled WGS sequence"/>
</dbReference>
<evidence type="ECO:0000313" key="2">
    <source>
        <dbReference type="EMBL" id="MDY0747609.1"/>
    </source>
</evidence>
<dbReference type="Gene3D" id="2.60.120.620">
    <property type="entry name" value="q2cbj1_9rhob like domain"/>
    <property type="match status" value="1"/>
</dbReference>
<sequence>MLSEDEKNRYAEHGVLFPLRVLQAEEVTTVRQRYTQLEQALGGRPTPLELTQLHRAFQWAWDVAAHPAALDIAESLIGPDLAIWATSVFCKYPEDDAYVGWHQDSRYWAMSGDDVVSVWIALTPSTVENGAMQVMRGTHLGQLQHHQEGTSSKNVLSRAQEIRDLPACPDVVDVQLAPGECSIHHVRAIHGSQANSSPLQRIGFVTRYVPPWTRQPNPMEVGVLRGSIAAFSGQNLVARPADDDVSEEAIVRFRASVSQFLGRTRTAAAKSADNEGS</sequence>
<organism evidence="2 3">
    <name type="scientific">Roseateles agri</name>
    <dbReference type="NCBI Taxonomy" id="3098619"/>
    <lineage>
        <taxon>Bacteria</taxon>
        <taxon>Pseudomonadati</taxon>
        <taxon>Pseudomonadota</taxon>
        <taxon>Betaproteobacteria</taxon>
        <taxon>Burkholderiales</taxon>
        <taxon>Sphaerotilaceae</taxon>
        <taxon>Roseateles</taxon>
    </lineage>
</organism>
<keyword evidence="3" id="KW-1185">Reference proteome</keyword>
<evidence type="ECO:0000313" key="3">
    <source>
        <dbReference type="Proteomes" id="UP001285263"/>
    </source>
</evidence>
<name>A0ABU5DNA2_9BURK</name>
<dbReference type="GO" id="GO:0051213">
    <property type="term" value="F:dioxygenase activity"/>
    <property type="evidence" value="ECO:0007669"/>
    <property type="project" value="UniProtKB-KW"/>
</dbReference>
<reference evidence="2 3" key="1">
    <citation type="submission" date="2023-11" db="EMBL/GenBank/DDBJ databases">
        <title>Paucibacter sp. nov., isolated from fresh soil in Korea.</title>
        <authorList>
            <person name="Le N.T.T."/>
        </authorList>
    </citation>
    <scope>NUCLEOTIDE SEQUENCE [LARGE SCALE GENOMIC DNA]</scope>
    <source>
        <strain evidence="2 3">R3-3</strain>
    </source>
</reference>
<comment type="cofactor">
    <cofactor evidence="1">
        <name>Fe(2+)</name>
        <dbReference type="ChEBI" id="CHEBI:29033"/>
    </cofactor>
</comment>
<comment type="caution">
    <text evidence="2">The sequence shown here is derived from an EMBL/GenBank/DDBJ whole genome shotgun (WGS) entry which is preliminary data.</text>
</comment>
<dbReference type="PANTHER" id="PTHR20883:SF48">
    <property type="entry name" value="ECTOINE DIOXYGENASE"/>
    <property type="match status" value="1"/>
</dbReference>
<dbReference type="InterPro" id="IPR008775">
    <property type="entry name" value="Phytyl_CoA_dOase-like"/>
</dbReference>
<keyword evidence="2" id="KW-0560">Oxidoreductase</keyword>